<keyword evidence="6" id="KW-1185">Reference proteome</keyword>
<evidence type="ECO:0000313" key="6">
    <source>
        <dbReference type="Proteomes" id="UP000549882"/>
    </source>
</evidence>
<dbReference type="PANTHER" id="PTHR13887">
    <property type="entry name" value="GLUTATHIONE S-TRANSFERASE KAPPA"/>
    <property type="match status" value="1"/>
</dbReference>
<dbReference type="PANTHER" id="PTHR13887:SF56">
    <property type="entry name" value="THIOREDOXIN-LIKE REDUCTASE RV2466C"/>
    <property type="match status" value="1"/>
</dbReference>
<dbReference type="PROSITE" id="PS51352">
    <property type="entry name" value="THIOREDOXIN_2"/>
    <property type="match status" value="1"/>
</dbReference>
<dbReference type="InterPro" id="IPR013766">
    <property type="entry name" value="Thioredoxin_domain"/>
</dbReference>
<name>A0A7W8XTQ7_9HYPH</name>
<evidence type="ECO:0000256" key="3">
    <source>
        <dbReference type="ARBA" id="ARBA00023284"/>
    </source>
</evidence>
<comment type="function">
    <text evidence="1">May be required for disulfide bond formation in some proteins.</text>
</comment>
<gene>
    <name evidence="5" type="ORF">GGD50_004075</name>
</gene>
<evidence type="ECO:0000256" key="1">
    <source>
        <dbReference type="ARBA" id="ARBA00003565"/>
    </source>
</evidence>
<dbReference type="AlphaFoldDB" id="A0A7W8XTQ7"/>
<organism evidence="5 6">
    <name type="scientific">Rhizobium paranaense</name>
    <dbReference type="NCBI Taxonomy" id="1650438"/>
    <lineage>
        <taxon>Bacteria</taxon>
        <taxon>Pseudomonadati</taxon>
        <taxon>Pseudomonadota</taxon>
        <taxon>Alphaproteobacteria</taxon>
        <taxon>Hyphomicrobiales</taxon>
        <taxon>Rhizobiaceae</taxon>
        <taxon>Rhizobium/Agrobacterium group</taxon>
        <taxon>Rhizobium</taxon>
    </lineage>
</organism>
<dbReference type="RefSeq" id="WP_183938734.1">
    <property type="nucleotide sequence ID" value="NZ_JACHBI010000008.1"/>
</dbReference>
<dbReference type="InterPro" id="IPR017937">
    <property type="entry name" value="Thioredoxin_CS"/>
</dbReference>
<dbReference type="InterPro" id="IPR012336">
    <property type="entry name" value="Thioredoxin-like_fold"/>
</dbReference>
<evidence type="ECO:0000256" key="2">
    <source>
        <dbReference type="ARBA" id="ARBA00005791"/>
    </source>
</evidence>
<dbReference type="EMBL" id="JACHBI010000008">
    <property type="protein sequence ID" value="MBB5575440.1"/>
    <property type="molecule type" value="Genomic_DNA"/>
</dbReference>
<keyword evidence="5" id="KW-0413">Isomerase</keyword>
<dbReference type="Gene3D" id="3.40.30.10">
    <property type="entry name" value="Glutaredoxin"/>
    <property type="match status" value="1"/>
</dbReference>
<dbReference type="Pfam" id="PF13462">
    <property type="entry name" value="Thioredoxin_4"/>
    <property type="match status" value="1"/>
</dbReference>
<comment type="similarity">
    <text evidence="2">Belongs to the thioredoxin family. DsbA subfamily.</text>
</comment>
<evidence type="ECO:0000313" key="5">
    <source>
        <dbReference type="EMBL" id="MBB5575440.1"/>
    </source>
</evidence>
<comment type="caution">
    <text evidence="5">The sequence shown here is derived from an EMBL/GenBank/DDBJ whole genome shotgun (WGS) entry which is preliminary data.</text>
</comment>
<sequence length="182" mass="20048">MAADLLQPLGRADRPLGSASAPVTVIEYSSPTCPHCALYRREVAPKIEAEFVRSGKVRILFRPLLRNNVDLVIFMLADAQAESQTQQVLDAFYERQDEIVNSPSPEQTLREIARSAGIDRAKFDAALSAQSELNGLTKLSEQARNDFKVEGTPTFFINGKRITGAPSLEEMRNAITDALANK</sequence>
<keyword evidence="3" id="KW-0676">Redox-active center</keyword>
<dbReference type="GO" id="GO:0016853">
    <property type="term" value="F:isomerase activity"/>
    <property type="evidence" value="ECO:0007669"/>
    <property type="project" value="UniProtKB-KW"/>
</dbReference>
<reference evidence="5 6" key="1">
    <citation type="submission" date="2020-08" db="EMBL/GenBank/DDBJ databases">
        <title>Genomic Encyclopedia of Type Strains, Phase IV (KMG-V): Genome sequencing to study the core and pangenomes of soil and plant-associated prokaryotes.</title>
        <authorList>
            <person name="Whitman W."/>
        </authorList>
    </citation>
    <scope>NUCLEOTIDE SEQUENCE [LARGE SCALE GENOMIC DNA]</scope>
    <source>
        <strain evidence="5 6">SEMIA 4064</strain>
    </source>
</reference>
<dbReference type="GO" id="GO:0015036">
    <property type="term" value="F:disulfide oxidoreductase activity"/>
    <property type="evidence" value="ECO:0007669"/>
    <property type="project" value="UniProtKB-ARBA"/>
</dbReference>
<dbReference type="InterPro" id="IPR036249">
    <property type="entry name" value="Thioredoxin-like_sf"/>
</dbReference>
<proteinExistence type="inferred from homology"/>
<evidence type="ECO:0000259" key="4">
    <source>
        <dbReference type="PROSITE" id="PS51352"/>
    </source>
</evidence>
<dbReference type="SUPFAM" id="SSF52833">
    <property type="entry name" value="Thioredoxin-like"/>
    <property type="match status" value="1"/>
</dbReference>
<feature type="domain" description="Thioredoxin" evidence="4">
    <location>
        <begin position="1"/>
        <end position="180"/>
    </location>
</feature>
<accession>A0A7W8XTQ7</accession>
<protein>
    <submittedName>
        <fullName evidence="5">Protein-disulfide isomerase</fullName>
    </submittedName>
</protein>
<dbReference type="Proteomes" id="UP000549882">
    <property type="component" value="Unassembled WGS sequence"/>
</dbReference>
<dbReference type="PROSITE" id="PS00194">
    <property type="entry name" value="THIOREDOXIN_1"/>
    <property type="match status" value="1"/>
</dbReference>